<proteinExistence type="predicted"/>
<protein>
    <submittedName>
        <fullName evidence="3">NUDIX hydrolase</fullName>
    </submittedName>
</protein>
<name>E6W138_DESIS</name>
<accession>E6W138</accession>
<keyword evidence="1 3" id="KW-0378">Hydrolase</keyword>
<dbReference type="HOGENOM" id="CLU_037162_20_2_0"/>
<evidence type="ECO:0000313" key="3">
    <source>
        <dbReference type="EMBL" id="ADU66458.1"/>
    </source>
</evidence>
<gene>
    <name evidence="3" type="ordered locus">Selin_1729</name>
</gene>
<dbReference type="OrthoDB" id="9810648at2"/>
<dbReference type="InterPro" id="IPR020084">
    <property type="entry name" value="NUDIX_hydrolase_CS"/>
</dbReference>
<dbReference type="PANTHER" id="PTHR43736">
    <property type="entry name" value="ADP-RIBOSE PYROPHOSPHATASE"/>
    <property type="match status" value="1"/>
</dbReference>
<feature type="domain" description="Nudix hydrolase" evidence="2">
    <location>
        <begin position="5"/>
        <end position="138"/>
    </location>
</feature>
<dbReference type="RefSeq" id="WP_013506338.1">
    <property type="nucleotide sequence ID" value="NC_014836.1"/>
</dbReference>
<evidence type="ECO:0000259" key="2">
    <source>
        <dbReference type="PROSITE" id="PS51462"/>
    </source>
</evidence>
<reference evidence="3 4" key="1">
    <citation type="submission" date="2010-12" db="EMBL/GenBank/DDBJ databases">
        <title>Complete sequence of Desulfurispirillum indicum S5.</title>
        <authorList>
            <consortium name="US DOE Joint Genome Institute"/>
            <person name="Lucas S."/>
            <person name="Copeland A."/>
            <person name="Lapidus A."/>
            <person name="Cheng J.-F."/>
            <person name="Goodwin L."/>
            <person name="Pitluck S."/>
            <person name="Chertkov O."/>
            <person name="Held B."/>
            <person name="Detter J.C."/>
            <person name="Han C."/>
            <person name="Tapia R."/>
            <person name="Land M."/>
            <person name="Hauser L."/>
            <person name="Kyrpides N."/>
            <person name="Ivanova N."/>
            <person name="Mikhailova N."/>
            <person name="Haggblom M."/>
            <person name="Rauschenbach I."/>
            <person name="Bini E."/>
            <person name="Woyke T."/>
        </authorList>
    </citation>
    <scope>NUCLEOTIDE SEQUENCE [LARGE SCALE GENOMIC DNA]</scope>
    <source>
        <strain evidence="4">ATCC BAA-1389 / DSM 22839 / S5</strain>
    </source>
</reference>
<dbReference type="AlphaFoldDB" id="E6W138"/>
<dbReference type="PROSITE" id="PS51462">
    <property type="entry name" value="NUDIX"/>
    <property type="match status" value="1"/>
</dbReference>
<dbReference type="PROSITE" id="PS00893">
    <property type="entry name" value="NUDIX_BOX"/>
    <property type="match status" value="1"/>
</dbReference>
<sequence length="144" mass="16348">MNSAYPIPGVAAVIFNERNEVCLVQRNQPPSAGTWTFPGGKLELGEGIIEGLQREIREECNLEIQVLSPHQPLCVVERMDLECPEFPHHYIILDYLCVYAGGKLKASSDVCDARWVPYEQIRSFTSNTKTLDVAQMAWRKLQRL</sequence>
<dbReference type="InterPro" id="IPR000086">
    <property type="entry name" value="NUDIX_hydrolase_dom"/>
</dbReference>
<dbReference type="Proteomes" id="UP000002572">
    <property type="component" value="Chromosome"/>
</dbReference>
<dbReference type="EMBL" id="CP002432">
    <property type="protein sequence ID" value="ADU66458.1"/>
    <property type="molecule type" value="Genomic_DNA"/>
</dbReference>
<dbReference type="STRING" id="653733.Selin_1729"/>
<keyword evidence="4" id="KW-1185">Reference proteome</keyword>
<dbReference type="SUPFAM" id="SSF55811">
    <property type="entry name" value="Nudix"/>
    <property type="match status" value="1"/>
</dbReference>
<dbReference type="InterPro" id="IPR015797">
    <property type="entry name" value="NUDIX_hydrolase-like_dom_sf"/>
</dbReference>
<dbReference type="CDD" id="cd04673">
    <property type="entry name" value="NUDIX_ADPRase"/>
    <property type="match status" value="1"/>
</dbReference>
<dbReference type="Pfam" id="PF00293">
    <property type="entry name" value="NUDIX"/>
    <property type="match status" value="1"/>
</dbReference>
<dbReference type="eggNOG" id="COG1051">
    <property type="taxonomic scope" value="Bacteria"/>
</dbReference>
<dbReference type="GO" id="GO:0016787">
    <property type="term" value="F:hydrolase activity"/>
    <property type="evidence" value="ECO:0007669"/>
    <property type="project" value="UniProtKB-KW"/>
</dbReference>
<organism evidence="3 4">
    <name type="scientific">Desulfurispirillum indicum (strain ATCC BAA-1389 / DSM 22839 / S5)</name>
    <dbReference type="NCBI Taxonomy" id="653733"/>
    <lineage>
        <taxon>Bacteria</taxon>
        <taxon>Pseudomonadati</taxon>
        <taxon>Chrysiogenota</taxon>
        <taxon>Chrysiogenia</taxon>
        <taxon>Chrysiogenales</taxon>
        <taxon>Chrysiogenaceae</taxon>
        <taxon>Desulfurispirillum</taxon>
    </lineage>
</organism>
<evidence type="ECO:0000313" key="4">
    <source>
        <dbReference type="Proteomes" id="UP000002572"/>
    </source>
</evidence>
<dbReference type="PANTHER" id="PTHR43736:SF1">
    <property type="entry name" value="DIHYDRONEOPTERIN TRIPHOSPHATE DIPHOSPHATASE"/>
    <property type="match status" value="1"/>
</dbReference>
<dbReference type="InParanoid" id="E6W138"/>
<evidence type="ECO:0000256" key="1">
    <source>
        <dbReference type="ARBA" id="ARBA00022801"/>
    </source>
</evidence>
<dbReference type="KEGG" id="din:Selin_1729"/>
<dbReference type="Gene3D" id="3.90.79.10">
    <property type="entry name" value="Nucleoside Triphosphate Pyrophosphohydrolase"/>
    <property type="match status" value="1"/>
</dbReference>